<dbReference type="Proteomes" id="UP000445582">
    <property type="component" value="Unassembled WGS sequence"/>
</dbReference>
<keyword evidence="3" id="KW-1185">Reference proteome</keyword>
<comment type="caution">
    <text evidence="2">The sequence shown here is derived from an EMBL/GenBank/DDBJ whole genome shotgun (WGS) entry which is preliminary data.</text>
</comment>
<feature type="domain" description="PilZ" evidence="1">
    <location>
        <begin position="12"/>
        <end position="90"/>
    </location>
</feature>
<evidence type="ECO:0000313" key="2">
    <source>
        <dbReference type="EMBL" id="MXO62114.1"/>
    </source>
</evidence>
<dbReference type="AlphaFoldDB" id="A0A844YGG3"/>
<dbReference type="SUPFAM" id="SSF141371">
    <property type="entry name" value="PilZ domain-like"/>
    <property type="match status" value="1"/>
</dbReference>
<evidence type="ECO:0000313" key="3">
    <source>
        <dbReference type="Proteomes" id="UP000445582"/>
    </source>
</evidence>
<dbReference type="Pfam" id="PF07238">
    <property type="entry name" value="PilZ"/>
    <property type="match status" value="1"/>
</dbReference>
<sequence>MNPPPDYREDKALQAKLRNARGGMTDVQVLDLSAAGCMVDARGTGLRVDDRILVKMEGLEFMPGYVLWIEDDRAGIAFERVMHETIYEHLKLRLPQAKAA</sequence>
<dbReference type="GO" id="GO:0035438">
    <property type="term" value="F:cyclic-di-GMP binding"/>
    <property type="evidence" value="ECO:0007669"/>
    <property type="project" value="InterPro"/>
</dbReference>
<name>A0A844YGG3_9SPHN</name>
<gene>
    <name evidence="2" type="ORF">GRI48_03725</name>
</gene>
<protein>
    <recommendedName>
        <fullName evidence="1">PilZ domain-containing protein</fullName>
    </recommendedName>
</protein>
<reference evidence="2 3" key="1">
    <citation type="submission" date="2019-12" db="EMBL/GenBank/DDBJ databases">
        <title>Genomic-based taxomic classification of the family Erythrobacteraceae.</title>
        <authorList>
            <person name="Xu L."/>
        </authorList>
    </citation>
    <scope>NUCLEOTIDE SEQUENCE [LARGE SCALE GENOMIC DNA]</scope>
    <source>
        <strain evidence="2 3">MCCC 1A09965</strain>
    </source>
</reference>
<dbReference type="RefSeq" id="WP_160671597.1">
    <property type="nucleotide sequence ID" value="NZ_WTYN01000001.1"/>
</dbReference>
<evidence type="ECO:0000259" key="1">
    <source>
        <dbReference type="Pfam" id="PF07238"/>
    </source>
</evidence>
<organism evidence="2 3">
    <name type="scientific">Qipengyuania oceanensis</name>
    <dbReference type="NCBI Taxonomy" id="1463597"/>
    <lineage>
        <taxon>Bacteria</taxon>
        <taxon>Pseudomonadati</taxon>
        <taxon>Pseudomonadota</taxon>
        <taxon>Alphaproteobacteria</taxon>
        <taxon>Sphingomonadales</taxon>
        <taxon>Erythrobacteraceae</taxon>
        <taxon>Qipengyuania</taxon>
    </lineage>
</organism>
<accession>A0A844YGG3</accession>
<dbReference type="EMBL" id="WTYN01000001">
    <property type="protein sequence ID" value="MXO62114.1"/>
    <property type="molecule type" value="Genomic_DNA"/>
</dbReference>
<proteinExistence type="predicted"/>
<dbReference type="OrthoDB" id="7508603at2"/>
<dbReference type="InterPro" id="IPR009875">
    <property type="entry name" value="PilZ_domain"/>
</dbReference>